<protein>
    <submittedName>
        <fullName evidence="3">Uncharacterized protein</fullName>
    </submittedName>
</protein>
<proteinExistence type="predicted"/>
<accession>A0A2M6WH69</accession>
<keyword evidence="2" id="KW-0812">Transmembrane</keyword>
<evidence type="ECO:0000313" key="3">
    <source>
        <dbReference type="EMBL" id="PIT92135.1"/>
    </source>
</evidence>
<dbReference type="EMBL" id="PFBA01000033">
    <property type="protein sequence ID" value="PIT92135.1"/>
    <property type="molecule type" value="Genomic_DNA"/>
</dbReference>
<feature type="region of interest" description="Disordered" evidence="1">
    <location>
        <begin position="1"/>
        <end position="45"/>
    </location>
</feature>
<reference evidence="4" key="1">
    <citation type="submission" date="2017-09" db="EMBL/GenBank/DDBJ databases">
        <title>Depth-based differentiation of microbial function through sediment-hosted aquifers and enrichment of novel symbionts in the deep terrestrial subsurface.</title>
        <authorList>
            <person name="Probst A.J."/>
            <person name="Ladd B."/>
            <person name="Jarett J.K."/>
            <person name="Geller-Mcgrath D.E."/>
            <person name="Sieber C.M.K."/>
            <person name="Emerson J.B."/>
            <person name="Anantharaman K."/>
            <person name="Thomas B.C."/>
            <person name="Malmstrom R."/>
            <person name="Stieglmeier M."/>
            <person name="Klingl A."/>
            <person name="Woyke T."/>
            <person name="Ryan C.M."/>
            <person name="Banfield J.F."/>
        </authorList>
    </citation>
    <scope>NUCLEOTIDE SEQUENCE [LARGE SCALE GENOMIC DNA]</scope>
</reference>
<evidence type="ECO:0000256" key="2">
    <source>
        <dbReference type="SAM" id="Phobius"/>
    </source>
</evidence>
<evidence type="ECO:0000256" key="1">
    <source>
        <dbReference type="SAM" id="MobiDB-lite"/>
    </source>
</evidence>
<sequence>MENHNHEPGGNKQMSQNTTLYTTEEGGEKKNENQEKLPLLGDEPKKKNSGGRVFIGIIIIVLVLVAIARNRNGDKNNEIVLDTNMKNDEETTLPALENKEDLLRANLITNFSNTVAEGKPTNTFDKKLAIKGKIKSGFLYIKTNVNGKPVESPDTTYLNLTSRVEPGKYEAFGGHLNPSQSLSESEENTATELLFNLKDVVSREYYSDKENRKTDWIEVLNNYEDQRLIGFISSLGNGTIEEASIYYECAEESNCNVSLK</sequence>
<name>A0A2M6WH69_9BACT</name>
<dbReference type="AlphaFoldDB" id="A0A2M6WH69"/>
<dbReference type="Proteomes" id="UP000228635">
    <property type="component" value="Unassembled WGS sequence"/>
</dbReference>
<comment type="caution">
    <text evidence="3">The sequence shown here is derived from an EMBL/GenBank/DDBJ whole genome shotgun (WGS) entry which is preliminary data.</text>
</comment>
<keyword evidence="2" id="KW-0472">Membrane</keyword>
<keyword evidence="2" id="KW-1133">Transmembrane helix</keyword>
<organism evidence="3 4">
    <name type="scientific">Candidatus Harrisonbacteria bacterium CG10_big_fil_rev_8_21_14_0_10_42_17</name>
    <dbReference type="NCBI Taxonomy" id="1974584"/>
    <lineage>
        <taxon>Bacteria</taxon>
        <taxon>Candidatus Harrisoniibacteriota</taxon>
    </lineage>
</organism>
<gene>
    <name evidence="3" type="ORF">COU08_03955</name>
</gene>
<evidence type="ECO:0000313" key="4">
    <source>
        <dbReference type="Proteomes" id="UP000228635"/>
    </source>
</evidence>
<feature type="transmembrane region" description="Helical" evidence="2">
    <location>
        <begin position="49"/>
        <end position="68"/>
    </location>
</feature>
<feature type="compositionally biased region" description="Basic and acidic residues" evidence="1">
    <location>
        <begin position="26"/>
        <end position="35"/>
    </location>
</feature>
<feature type="compositionally biased region" description="Polar residues" evidence="1">
    <location>
        <begin position="12"/>
        <end position="21"/>
    </location>
</feature>